<keyword evidence="3" id="KW-1185">Reference proteome</keyword>
<evidence type="ECO:0000256" key="1">
    <source>
        <dbReference type="SAM" id="Phobius"/>
    </source>
</evidence>
<feature type="transmembrane region" description="Helical" evidence="1">
    <location>
        <begin position="74"/>
        <end position="94"/>
    </location>
</feature>
<reference evidence="2 3" key="1">
    <citation type="submission" date="2017-06" db="EMBL/GenBank/DDBJ databases">
        <authorList>
            <person name="Kim H.J."/>
            <person name="Triplett B.A."/>
        </authorList>
    </citation>
    <scope>NUCLEOTIDE SEQUENCE [LARGE SCALE GENOMIC DNA]</scope>
    <source>
        <strain evidence="2 3">DSM 19307</strain>
    </source>
</reference>
<dbReference type="AlphaFoldDB" id="A0A239E9X8"/>
<sequence length="150" mass="17388">MRVKPIFHSFQTRDLIHIIPRLIVAIILAQTLPFKFSGAEESVWIFEQIGWEPWGRYLIASIETVSTIFLLTNYYIFGAIISLSIISAANFLHFTKLGFIVNDDGGLLFILSIVVIFCSLWIILQWNMQRVQNKASNFEFDWSNEDLLEE</sequence>
<dbReference type="RefSeq" id="WP_179213262.1">
    <property type="nucleotide sequence ID" value="NZ_FZPD01000001.1"/>
</dbReference>
<dbReference type="Proteomes" id="UP000198393">
    <property type="component" value="Unassembled WGS sequence"/>
</dbReference>
<keyword evidence="1" id="KW-0472">Membrane</keyword>
<keyword evidence="1" id="KW-1133">Transmembrane helix</keyword>
<evidence type="ECO:0000313" key="2">
    <source>
        <dbReference type="EMBL" id="SNS41426.1"/>
    </source>
</evidence>
<feature type="transmembrane region" description="Helical" evidence="1">
    <location>
        <begin position="106"/>
        <end position="124"/>
    </location>
</feature>
<evidence type="ECO:0000313" key="3">
    <source>
        <dbReference type="Proteomes" id="UP000198393"/>
    </source>
</evidence>
<proteinExistence type="predicted"/>
<protein>
    <submittedName>
        <fullName evidence="2">Uncharacterized protein</fullName>
    </submittedName>
</protein>
<name>A0A239E9X8_EKHLU</name>
<keyword evidence="1" id="KW-0812">Transmembrane</keyword>
<gene>
    <name evidence="2" type="ORF">SAMN05421640_0043</name>
</gene>
<organism evidence="2 3">
    <name type="scientific">Ekhidna lutea</name>
    <dbReference type="NCBI Taxonomy" id="447679"/>
    <lineage>
        <taxon>Bacteria</taxon>
        <taxon>Pseudomonadati</taxon>
        <taxon>Bacteroidota</taxon>
        <taxon>Cytophagia</taxon>
        <taxon>Cytophagales</taxon>
        <taxon>Reichenbachiellaceae</taxon>
        <taxon>Ekhidna</taxon>
    </lineage>
</organism>
<dbReference type="EMBL" id="FZPD01000001">
    <property type="protein sequence ID" value="SNS41426.1"/>
    <property type="molecule type" value="Genomic_DNA"/>
</dbReference>
<accession>A0A239E9X8</accession>